<dbReference type="GeneID" id="39574998"/>
<name>A0A3N2Q2E3_SODAK</name>
<sequence length="78" mass="8964">MSKEARRFSRRRHPPLSLPPCLFSLIVNTGERREERHEDSVYPYAQDTIFAKLFTSSLASTRRLGSLPYPGPPSFPIM</sequence>
<reference evidence="1 2" key="1">
    <citation type="journal article" date="2018" name="Mol. Ecol.">
        <title>The obligate alkalophilic soda-lake fungus Sodiomyces alkalinus has shifted to a protein diet.</title>
        <authorList>
            <person name="Grum-Grzhimaylo A.A."/>
            <person name="Falkoski D.L."/>
            <person name="van den Heuvel J."/>
            <person name="Valero-Jimenez C.A."/>
            <person name="Min B."/>
            <person name="Choi I.G."/>
            <person name="Lipzen A."/>
            <person name="Daum C.G."/>
            <person name="Aanen D.K."/>
            <person name="Tsang A."/>
            <person name="Henrissat B."/>
            <person name="Bilanenko E.N."/>
            <person name="de Vries R.P."/>
            <person name="van Kan J.A.L."/>
            <person name="Grigoriev I.V."/>
            <person name="Debets A.J.M."/>
        </authorList>
    </citation>
    <scope>NUCLEOTIDE SEQUENCE [LARGE SCALE GENOMIC DNA]</scope>
    <source>
        <strain evidence="1 2">F11</strain>
    </source>
</reference>
<proteinExistence type="predicted"/>
<protein>
    <submittedName>
        <fullName evidence="1">Uncharacterized protein</fullName>
    </submittedName>
</protein>
<dbReference type="RefSeq" id="XP_028468747.1">
    <property type="nucleotide sequence ID" value="XM_028606520.1"/>
</dbReference>
<dbReference type="Proteomes" id="UP000272025">
    <property type="component" value="Unassembled WGS sequence"/>
</dbReference>
<evidence type="ECO:0000313" key="1">
    <source>
        <dbReference type="EMBL" id="ROT40941.1"/>
    </source>
</evidence>
<dbReference type="AlphaFoldDB" id="A0A3N2Q2E3"/>
<dbReference type="EMBL" id="ML119052">
    <property type="protein sequence ID" value="ROT40941.1"/>
    <property type="molecule type" value="Genomic_DNA"/>
</dbReference>
<accession>A0A3N2Q2E3</accession>
<gene>
    <name evidence="1" type="ORF">SODALDRAFT_108296</name>
</gene>
<organism evidence="1 2">
    <name type="scientific">Sodiomyces alkalinus (strain CBS 110278 / VKM F-3762 / F11)</name>
    <name type="common">Alkaliphilic filamentous fungus</name>
    <dbReference type="NCBI Taxonomy" id="1314773"/>
    <lineage>
        <taxon>Eukaryota</taxon>
        <taxon>Fungi</taxon>
        <taxon>Dikarya</taxon>
        <taxon>Ascomycota</taxon>
        <taxon>Pezizomycotina</taxon>
        <taxon>Sordariomycetes</taxon>
        <taxon>Hypocreomycetidae</taxon>
        <taxon>Glomerellales</taxon>
        <taxon>Plectosphaerellaceae</taxon>
        <taxon>Sodiomyces</taxon>
    </lineage>
</organism>
<keyword evidence="2" id="KW-1185">Reference proteome</keyword>
<evidence type="ECO:0000313" key="2">
    <source>
        <dbReference type="Proteomes" id="UP000272025"/>
    </source>
</evidence>